<evidence type="ECO:0000313" key="2">
    <source>
        <dbReference type="Proteomes" id="UP001207468"/>
    </source>
</evidence>
<reference evidence="1" key="1">
    <citation type="submission" date="2021-03" db="EMBL/GenBank/DDBJ databases">
        <title>Evolutionary priming and transition to the ectomycorrhizal habit in an iconic lineage of mushroom-forming fungi: is preadaptation a requirement?</title>
        <authorList>
            <consortium name="DOE Joint Genome Institute"/>
            <person name="Looney B.P."/>
            <person name="Miyauchi S."/>
            <person name="Morin E."/>
            <person name="Drula E."/>
            <person name="Courty P.E."/>
            <person name="Chicoki N."/>
            <person name="Fauchery L."/>
            <person name="Kohler A."/>
            <person name="Kuo A."/>
            <person name="LaButti K."/>
            <person name="Pangilinan J."/>
            <person name="Lipzen A."/>
            <person name="Riley R."/>
            <person name="Andreopoulos W."/>
            <person name="He G."/>
            <person name="Johnson J."/>
            <person name="Barry K.W."/>
            <person name="Grigoriev I.V."/>
            <person name="Nagy L."/>
            <person name="Hibbett D."/>
            <person name="Henrissat B."/>
            <person name="Matheny P.B."/>
            <person name="Labbe J."/>
            <person name="Martin A.F."/>
        </authorList>
    </citation>
    <scope>NUCLEOTIDE SEQUENCE</scope>
    <source>
        <strain evidence="1">BPL698</strain>
    </source>
</reference>
<dbReference type="Proteomes" id="UP001207468">
    <property type="component" value="Unassembled WGS sequence"/>
</dbReference>
<name>A0ACC0TT67_9AGAM</name>
<keyword evidence="2" id="KW-1185">Reference proteome</keyword>
<proteinExistence type="predicted"/>
<evidence type="ECO:0000313" key="1">
    <source>
        <dbReference type="EMBL" id="KAI9441956.1"/>
    </source>
</evidence>
<accession>A0ACC0TT67</accession>
<dbReference type="EMBL" id="JAGFNK010000734">
    <property type="protein sequence ID" value="KAI9441956.1"/>
    <property type="molecule type" value="Genomic_DNA"/>
</dbReference>
<sequence>MAILVFLKSLSVLEEIAKQWALRCKGIDTGEGNGAIGCKHQRPAWEEGDQGGAEGRGEESMMCTAPQPLFSEKRGERKDSYWSNLTLGKCRESIGGGGGAWRGRQLFFVLLNDHQQPVGAPTSVQVSDSTTVEDLRELIKAKNSHDLARVDAHHLEVWDCLNLEVAMANETQLKDLTPRIDLSTNNDAVVLLSYRDTLEHIQRGGHLILVRVIMPQSPDRANDRVETEALRDSDNPREYNNVFIKVAKLGAFDRSDIDRNDILPAPSVPEFVETFERKLESKPRARWDLFDHDSWCEYFRPPEMATEDGPPEELTSRGQSHEGETAREAGVIEMAHITYLRLDWEHFWSPRSFKENHTNLMLFPPLVLYARGVEKTNVTLGRNSWPFHLGMRCEDPNIQNENDRLCKFRPRSDCLITKSNLPRLIVEVNSASGSDPVDRTRLLVEGAAVVRLANRFLDAFKKEESFVLIAIYIWPTAIASQYIMFQNQKDHHVYYEEKEIPLNTAVGRAKFIRGLYNVLHDKEDVDDAKGHTDALNKGSGRKRARTGDNDNARTGAGAGAGAGAGGRAGGTSATDCAELGAHGYNVKPAVIVRADGIELEPLFEMPPHILTVYQPSNPRTELIAKKVREESNELAIFDFFNSIKPKSDHVISLLDSFRTQSATWLILPKLVSVTDYVAVDPERLCGEVAQVCQGLIEGLAYLHEHYIAHRDIKPDNLLVDQDFCVKIIDFDLAMPVKGEDEEVDDEYGTKHWMAPEIGKSMHSPIKADRWSCGRVIIHLLDTLKKEDKHLKAIARKLMAHDPNQRPSLLEWRMWFARPLLDVANVAAEIKQRRPRPDAIGGNAEPPQAKKQRLTALGWNEQEREFRERLELQSNMAQVYSAPV</sequence>
<gene>
    <name evidence="1" type="ORF">F5148DRAFT_1371599</name>
</gene>
<comment type="caution">
    <text evidence="1">The sequence shown here is derived from an EMBL/GenBank/DDBJ whole genome shotgun (WGS) entry which is preliminary data.</text>
</comment>
<protein>
    <submittedName>
        <fullName evidence="1">Uncharacterized protein</fullName>
    </submittedName>
</protein>
<organism evidence="1 2">
    <name type="scientific">Russula earlei</name>
    <dbReference type="NCBI Taxonomy" id="71964"/>
    <lineage>
        <taxon>Eukaryota</taxon>
        <taxon>Fungi</taxon>
        <taxon>Dikarya</taxon>
        <taxon>Basidiomycota</taxon>
        <taxon>Agaricomycotina</taxon>
        <taxon>Agaricomycetes</taxon>
        <taxon>Russulales</taxon>
        <taxon>Russulaceae</taxon>
        <taxon>Russula</taxon>
    </lineage>
</organism>